<reference evidence="2" key="1">
    <citation type="submission" date="2020-08" db="EMBL/GenBank/DDBJ databases">
        <title>Multicomponent nature underlies the extraordinary mechanical properties of spider dragline silk.</title>
        <authorList>
            <person name="Kono N."/>
            <person name="Nakamura H."/>
            <person name="Mori M."/>
            <person name="Yoshida Y."/>
            <person name="Ohtoshi R."/>
            <person name="Malay A.D."/>
            <person name="Moran D.A.P."/>
            <person name="Tomita M."/>
            <person name="Numata K."/>
            <person name="Arakawa K."/>
        </authorList>
    </citation>
    <scope>NUCLEOTIDE SEQUENCE</scope>
</reference>
<sequence length="124" mass="13701">MASRKRALPLLNICHVYSTAPGMGERGEGGTPHNILRSSSRKSCFTAESVGAARVETSSQVRHSSFSPRPDEVCLICTNSRVVRRVEAQRLEDALAGAGGHELWPSEWKEEYKRAAICKFIPLF</sequence>
<evidence type="ECO:0000313" key="3">
    <source>
        <dbReference type="Proteomes" id="UP000886998"/>
    </source>
</evidence>
<organism evidence="2 3">
    <name type="scientific">Trichonephila inaurata madagascariensis</name>
    <dbReference type="NCBI Taxonomy" id="2747483"/>
    <lineage>
        <taxon>Eukaryota</taxon>
        <taxon>Metazoa</taxon>
        <taxon>Ecdysozoa</taxon>
        <taxon>Arthropoda</taxon>
        <taxon>Chelicerata</taxon>
        <taxon>Arachnida</taxon>
        <taxon>Araneae</taxon>
        <taxon>Araneomorphae</taxon>
        <taxon>Entelegynae</taxon>
        <taxon>Araneoidea</taxon>
        <taxon>Nephilidae</taxon>
        <taxon>Trichonephila</taxon>
        <taxon>Trichonephila inaurata</taxon>
    </lineage>
</organism>
<comment type="caution">
    <text evidence="2">The sequence shown here is derived from an EMBL/GenBank/DDBJ whole genome shotgun (WGS) entry which is preliminary data.</text>
</comment>
<name>A0A8X6YHJ1_9ARAC</name>
<dbReference type="OrthoDB" id="10316406at2759"/>
<evidence type="ECO:0000256" key="1">
    <source>
        <dbReference type="SAM" id="MobiDB-lite"/>
    </source>
</evidence>
<accession>A0A8X6YHJ1</accession>
<proteinExistence type="predicted"/>
<gene>
    <name evidence="2" type="ORF">TNIN_352161</name>
</gene>
<dbReference type="EMBL" id="BMAV01018371">
    <property type="protein sequence ID" value="GFY70682.1"/>
    <property type="molecule type" value="Genomic_DNA"/>
</dbReference>
<dbReference type="AlphaFoldDB" id="A0A8X6YHJ1"/>
<dbReference type="Proteomes" id="UP000886998">
    <property type="component" value="Unassembled WGS sequence"/>
</dbReference>
<protein>
    <submittedName>
        <fullName evidence="2">Uncharacterized protein</fullName>
    </submittedName>
</protein>
<feature type="region of interest" description="Disordered" evidence="1">
    <location>
        <begin position="22"/>
        <end position="41"/>
    </location>
</feature>
<evidence type="ECO:0000313" key="2">
    <source>
        <dbReference type="EMBL" id="GFY70682.1"/>
    </source>
</evidence>
<keyword evidence="3" id="KW-1185">Reference proteome</keyword>